<reference evidence="2 3" key="1">
    <citation type="submission" date="2014-12" db="EMBL/GenBank/DDBJ databases">
        <title>Genome sequencing of Brevundimonas nasdae TPW30.</title>
        <authorList>
            <person name="Tan P.W."/>
            <person name="Chan K.-G."/>
        </authorList>
    </citation>
    <scope>NUCLEOTIDE SEQUENCE [LARGE SCALE GENOMIC DNA]</scope>
    <source>
        <strain evidence="2 3">TPW30</strain>
    </source>
</reference>
<dbReference type="STRING" id="172043.RM53_11190"/>
<name>A0A0B4CJG8_9CAUL</name>
<dbReference type="Proteomes" id="UP000031166">
    <property type="component" value="Unassembled WGS sequence"/>
</dbReference>
<dbReference type="EMBL" id="JWSY01000020">
    <property type="protein sequence ID" value="KIC56622.1"/>
    <property type="molecule type" value="Genomic_DNA"/>
</dbReference>
<evidence type="ECO:0008006" key="4">
    <source>
        <dbReference type="Google" id="ProtNLM"/>
    </source>
</evidence>
<accession>A0A0B4CJG8</accession>
<keyword evidence="1" id="KW-0812">Transmembrane</keyword>
<keyword evidence="1" id="KW-1133">Transmembrane helix</keyword>
<protein>
    <recommendedName>
        <fullName evidence="4">Holin</fullName>
    </recommendedName>
</protein>
<dbReference type="RefSeq" id="WP_039246829.1">
    <property type="nucleotide sequence ID" value="NZ_JWSY01000020.1"/>
</dbReference>
<feature type="transmembrane region" description="Helical" evidence="1">
    <location>
        <begin position="7"/>
        <end position="29"/>
    </location>
</feature>
<keyword evidence="1" id="KW-0472">Membrane</keyword>
<comment type="caution">
    <text evidence="2">The sequence shown here is derived from an EMBL/GenBank/DDBJ whole genome shotgun (WGS) entry which is preliminary data.</text>
</comment>
<organism evidence="2 3">
    <name type="scientific">Brevundimonas nasdae</name>
    <dbReference type="NCBI Taxonomy" id="172043"/>
    <lineage>
        <taxon>Bacteria</taxon>
        <taxon>Pseudomonadati</taxon>
        <taxon>Pseudomonadota</taxon>
        <taxon>Alphaproteobacteria</taxon>
        <taxon>Caulobacterales</taxon>
        <taxon>Caulobacteraceae</taxon>
        <taxon>Brevundimonas</taxon>
    </lineage>
</organism>
<dbReference type="AlphaFoldDB" id="A0A0B4CJG8"/>
<evidence type="ECO:0000256" key="1">
    <source>
        <dbReference type="SAM" id="Phobius"/>
    </source>
</evidence>
<evidence type="ECO:0000313" key="3">
    <source>
        <dbReference type="Proteomes" id="UP000031166"/>
    </source>
</evidence>
<proteinExistence type="predicted"/>
<feature type="transmembrane region" description="Helical" evidence="1">
    <location>
        <begin position="41"/>
        <end position="67"/>
    </location>
</feature>
<gene>
    <name evidence="2" type="ORF">RM53_11190</name>
</gene>
<sequence>MIDPRELPAFWGLCGGLIAGGLGMIPAYGSKGATREARVRAWLSLGIGVFAGPVAAEAATSTIVALVKVLDFRVAALAIGWMAANDPRGFFNLVGRIIKAGLRAAVESKEASS</sequence>
<evidence type="ECO:0000313" key="2">
    <source>
        <dbReference type="EMBL" id="KIC56622.1"/>
    </source>
</evidence>